<protein>
    <submittedName>
        <fullName evidence="2">Uncharacterized protein</fullName>
    </submittedName>
</protein>
<keyword evidence="3" id="KW-1185">Reference proteome</keyword>
<sequence length="106" mass="11165">MDNGSGGRMSPLHDPHISGASRSSMSPDPSSSGILSRSSMGDLSPMLAPLPGPQVSGSLLMAARLLEKKGSLSREGGGAVPQFNQGQDRPAHSRVSRRRHSMMQAW</sequence>
<proteinExistence type="predicted"/>
<gene>
    <name evidence="2" type="ORF">KIPB_011404</name>
</gene>
<dbReference type="EMBL" id="BDIP01004623">
    <property type="protein sequence ID" value="GCA63697.1"/>
    <property type="molecule type" value="Genomic_DNA"/>
</dbReference>
<reference evidence="2 3" key="1">
    <citation type="journal article" date="2018" name="PLoS ONE">
        <title>The draft genome of Kipferlia bialata reveals reductive genome evolution in fornicate parasites.</title>
        <authorList>
            <person name="Tanifuji G."/>
            <person name="Takabayashi S."/>
            <person name="Kume K."/>
            <person name="Takagi M."/>
            <person name="Nakayama T."/>
            <person name="Kamikawa R."/>
            <person name="Inagaki Y."/>
            <person name="Hashimoto T."/>
        </authorList>
    </citation>
    <scope>NUCLEOTIDE SEQUENCE [LARGE SCALE GENOMIC DNA]</scope>
    <source>
        <strain evidence="2">NY0173</strain>
    </source>
</reference>
<accession>A0A391NQH4</accession>
<evidence type="ECO:0000313" key="2">
    <source>
        <dbReference type="EMBL" id="GCA63697.1"/>
    </source>
</evidence>
<organism evidence="2 3">
    <name type="scientific">Kipferlia bialata</name>
    <dbReference type="NCBI Taxonomy" id="797122"/>
    <lineage>
        <taxon>Eukaryota</taxon>
        <taxon>Metamonada</taxon>
        <taxon>Carpediemonas-like organisms</taxon>
        <taxon>Kipferlia</taxon>
    </lineage>
</organism>
<feature type="region of interest" description="Disordered" evidence="1">
    <location>
        <begin position="71"/>
        <end position="106"/>
    </location>
</feature>
<feature type="compositionally biased region" description="Low complexity" evidence="1">
    <location>
        <begin position="21"/>
        <end position="42"/>
    </location>
</feature>
<feature type="compositionally biased region" description="Basic residues" evidence="1">
    <location>
        <begin position="92"/>
        <end position="106"/>
    </location>
</feature>
<feature type="region of interest" description="Disordered" evidence="1">
    <location>
        <begin position="1"/>
        <end position="55"/>
    </location>
</feature>
<dbReference type="AlphaFoldDB" id="A0A391NQH4"/>
<dbReference type="Proteomes" id="UP000265618">
    <property type="component" value="Unassembled WGS sequence"/>
</dbReference>
<comment type="caution">
    <text evidence="2">The sequence shown here is derived from an EMBL/GenBank/DDBJ whole genome shotgun (WGS) entry which is preliminary data.</text>
</comment>
<evidence type="ECO:0000256" key="1">
    <source>
        <dbReference type="SAM" id="MobiDB-lite"/>
    </source>
</evidence>
<name>A0A391NQH4_9EUKA</name>
<evidence type="ECO:0000313" key="3">
    <source>
        <dbReference type="Proteomes" id="UP000265618"/>
    </source>
</evidence>